<keyword evidence="2" id="KW-0472">Membrane</keyword>
<evidence type="ECO:0000313" key="5">
    <source>
        <dbReference type="Proteomes" id="UP000703893"/>
    </source>
</evidence>
<dbReference type="Proteomes" id="UP000703893">
    <property type="component" value="Unassembled WGS sequence"/>
</dbReference>
<reference evidence="4 5" key="1">
    <citation type="submission" date="2019-03" db="EMBL/GenBank/DDBJ databases">
        <title>Lake Tanganyika Metagenome-Assembled Genomes (MAGs).</title>
        <authorList>
            <person name="Tran P."/>
        </authorList>
    </citation>
    <scope>NUCLEOTIDE SEQUENCE [LARGE SCALE GENOMIC DNA]</scope>
    <source>
        <strain evidence="4">K_DeepCast_65m_m2_236</strain>
    </source>
</reference>
<name>A0A938BM04_9BACT</name>
<feature type="transmembrane region" description="Helical" evidence="2">
    <location>
        <begin position="55"/>
        <end position="73"/>
    </location>
</feature>
<gene>
    <name evidence="4" type="ORF">FJZ00_11855</name>
</gene>
<comment type="caution">
    <text evidence="4">The sequence shown here is derived from an EMBL/GenBank/DDBJ whole genome shotgun (WGS) entry which is preliminary data.</text>
</comment>
<evidence type="ECO:0000256" key="1">
    <source>
        <dbReference type="ARBA" id="ARBA00007362"/>
    </source>
</evidence>
<organism evidence="4 5">
    <name type="scientific">Candidatus Tanganyikabacteria bacterium</name>
    <dbReference type="NCBI Taxonomy" id="2961651"/>
    <lineage>
        <taxon>Bacteria</taxon>
        <taxon>Bacillati</taxon>
        <taxon>Candidatus Sericytochromatia</taxon>
        <taxon>Candidatus Tanganyikabacteria</taxon>
    </lineage>
</organism>
<dbReference type="Pfam" id="PF00892">
    <property type="entry name" value="EamA"/>
    <property type="match status" value="1"/>
</dbReference>
<protein>
    <submittedName>
        <fullName evidence="4">EamA family transporter</fullName>
    </submittedName>
</protein>
<comment type="similarity">
    <text evidence="1">Belongs to the EamA transporter family.</text>
</comment>
<keyword evidence="2" id="KW-1133">Transmembrane helix</keyword>
<dbReference type="EMBL" id="VGJX01000744">
    <property type="protein sequence ID" value="MBM3275841.1"/>
    <property type="molecule type" value="Genomic_DNA"/>
</dbReference>
<dbReference type="InterPro" id="IPR000620">
    <property type="entry name" value="EamA_dom"/>
</dbReference>
<dbReference type="GO" id="GO:0016020">
    <property type="term" value="C:membrane"/>
    <property type="evidence" value="ECO:0007669"/>
    <property type="project" value="InterPro"/>
</dbReference>
<keyword evidence="2" id="KW-0812">Transmembrane</keyword>
<dbReference type="Gene3D" id="1.10.3730.20">
    <property type="match status" value="1"/>
</dbReference>
<dbReference type="InterPro" id="IPR037185">
    <property type="entry name" value="EmrE-like"/>
</dbReference>
<evidence type="ECO:0000259" key="3">
    <source>
        <dbReference type="Pfam" id="PF00892"/>
    </source>
</evidence>
<feature type="domain" description="EamA" evidence="3">
    <location>
        <begin position="7"/>
        <end position="68"/>
    </location>
</feature>
<accession>A0A938BM04</accession>
<dbReference type="AlphaFoldDB" id="A0A938BM04"/>
<sequence length="83" mass="9002">MIPTSLFVLGDVTLFRAWATGPVSIVTPLSGLYPVVTLAYVVPFMKERITTPQKIALGMTFVAIVLVVSNTWLPELMKGQAHG</sequence>
<feature type="transmembrane region" description="Helical" evidence="2">
    <location>
        <begin position="20"/>
        <end position="43"/>
    </location>
</feature>
<evidence type="ECO:0000256" key="2">
    <source>
        <dbReference type="SAM" id="Phobius"/>
    </source>
</evidence>
<dbReference type="SUPFAM" id="SSF103481">
    <property type="entry name" value="Multidrug resistance efflux transporter EmrE"/>
    <property type="match status" value="1"/>
</dbReference>
<proteinExistence type="inferred from homology"/>
<evidence type="ECO:0000313" key="4">
    <source>
        <dbReference type="EMBL" id="MBM3275841.1"/>
    </source>
</evidence>